<dbReference type="InterPro" id="IPR002347">
    <property type="entry name" value="SDR_fam"/>
</dbReference>
<dbReference type="PANTHER" id="PTHR42760">
    <property type="entry name" value="SHORT-CHAIN DEHYDROGENASES/REDUCTASES FAMILY MEMBER"/>
    <property type="match status" value="1"/>
</dbReference>
<dbReference type="PRINTS" id="PR00080">
    <property type="entry name" value="SDRFAMILY"/>
</dbReference>
<dbReference type="EMBL" id="VFOW01000001">
    <property type="protein sequence ID" value="TQL75897.1"/>
    <property type="molecule type" value="Genomic_DNA"/>
</dbReference>
<dbReference type="RefSeq" id="WP_142036489.1">
    <property type="nucleotide sequence ID" value="NZ_JBHTGS010000001.1"/>
</dbReference>
<comment type="similarity">
    <text evidence="1">Belongs to the short-chain dehydrogenases/reductases (SDR) family.</text>
</comment>
<dbReference type="AlphaFoldDB" id="A0A543ATI2"/>
<dbReference type="OrthoDB" id="3571370at2"/>
<dbReference type="FunFam" id="3.40.50.720:FF:000173">
    <property type="entry name" value="3-oxoacyl-[acyl-carrier protein] reductase"/>
    <property type="match status" value="1"/>
</dbReference>
<evidence type="ECO:0000256" key="2">
    <source>
        <dbReference type="ARBA" id="ARBA00023002"/>
    </source>
</evidence>
<keyword evidence="5" id="KW-1185">Reference proteome</keyword>
<dbReference type="PANTHER" id="PTHR42760:SF133">
    <property type="entry name" value="3-OXOACYL-[ACYL-CARRIER-PROTEIN] REDUCTASE"/>
    <property type="match status" value="1"/>
</dbReference>
<dbReference type="InterPro" id="IPR020904">
    <property type="entry name" value="Sc_DH/Rdtase_CS"/>
</dbReference>
<dbReference type="InterPro" id="IPR036291">
    <property type="entry name" value="NAD(P)-bd_dom_sf"/>
</dbReference>
<dbReference type="PRINTS" id="PR00081">
    <property type="entry name" value="GDHRDH"/>
</dbReference>
<evidence type="ECO:0000256" key="1">
    <source>
        <dbReference type="ARBA" id="ARBA00006484"/>
    </source>
</evidence>
<sequence length="256" mass="27008">MSHELPHNRTAIVTGAASPRGIGRVVADDLARNGWNVAIIDLDANQAEATARELAARSSTDVRGWGADITDPDAVDRVVADIEKTMPPLVGLANIAGISSPTPYLDLTLPEWIRQIEVNLTGVHIVTQRVVRSMVSHEVGRIVSISSISAQRGGGTFSKTPYSAAKAGLVGFTRSIARELGEHGITANIVSPGPIDTDIMGGPLTEERKAGFVGEQLIKRVGTPEDVAAAITFLMSPRAGFITAENLNVNGGHYMG</sequence>
<dbReference type="SMART" id="SM00822">
    <property type="entry name" value="PKS_KR"/>
    <property type="match status" value="1"/>
</dbReference>
<organism evidence="4 5">
    <name type="scientific">Stackebrandtia endophytica</name>
    <dbReference type="NCBI Taxonomy" id="1496996"/>
    <lineage>
        <taxon>Bacteria</taxon>
        <taxon>Bacillati</taxon>
        <taxon>Actinomycetota</taxon>
        <taxon>Actinomycetes</taxon>
        <taxon>Glycomycetales</taxon>
        <taxon>Glycomycetaceae</taxon>
        <taxon>Stackebrandtia</taxon>
    </lineage>
</organism>
<dbReference type="InParanoid" id="A0A543ATI2"/>
<accession>A0A543ATI2</accession>
<dbReference type="Proteomes" id="UP000317043">
    <property type="component" value="Unassembled WGS sequence"/>
</dbReference>
<evidence type="ECO:0000259" key="3">
    <source>
        <dbReference type="SMART" id="SM00822"/>
    </source>
</evidence>
<comment type="caution">
    <text evidence="4">The sequence shown here is derived from an EMBL/GenBank/DDBJ whole genome shotgun (WGS) entry which is preliminary data.</text>
</comment>
<dbReference type="PROSITE" id="PS00061">
    <property type="entry name" value="ADH_SHORT"/>
    <property type="match status" value="1"/>
</dbReference>
<gene>
    <name evidence="4" type="ORF">FB566_1413</name>
</gene>
<reference evidence="4 5" key="1">
    <citation type="submission" date="2019-06" db="EMBL/GenBank/DDBJ databases">
        <title>Sequencing the genomes of 1000 actinobacteria strains.</title>
        <authorList>
            <person name="Klenk H.-P."/>
        </authorList>
    </citation>
    <scope>NUCLEOTIDE SEQUENCE [LARGE SCALE GENOMIC DNA]</scope>
    <source>
        <strain evidence="4 5">DSM 45928</strain>
    </source>
</reference>
<name>A0A543ATI2_9ACTN</name>
<dbReference type="InterPro" id="IPR057326">
    <property type="entry name" value="KR_dom"/>
</dbReference>
<evidence type="ECO:0000313" key="4">
    <source>
        <dbReference type="EMBL" id="TQL75897.1"/>
    </source>
</evidence>
<proteinExistence type="inferred from homology"/>
<keyword evidence="2" id="KW-0560">Oxidoreductase</keyword>
<dbReference type="GO" id="GO:0016616">
    <property type="term" value="F:oxidoreductase activity, acting on the CH-OH group of donors, NAD or NADP as acceptor"/>
    <property type="evidence" value="ECO:0007669"/>
    <property type="project" value="TreeGrafter"/>
</dbReference>
<dbReference type="Pfam" id="PF13561">
    <property type="entry name" value="adh_short_C2"/>
    <property type="match status" value="1"/>
</dbReference>
<dbReference type="SUPFAM" id="SSF51735">
    <property type="entry name" value="NAD(P)-binding Rossmann-fold domains"/>
    <property type="match status" value="1"/>
</dbReference>
<feature type="domain" description="Ketoreductase" evidence="3">
    <location>
        <begin position="9"/>
        <end position="198"/>
    </location>
</feature>
<protein>
    <submittedName>
        <fullName evidence="4">NAD(P)-dependent dehydrogenase (Short-subunit alcohol dehydrogenase family)</fullName>
    </submittedName>
</protein>
<evidence type="ECO:0000313" key="5">
    <source>
        <dbReference type="Proteomes" id="UP000317043"/>
    </source>
</evidence>
<dbReference type="Gene3D" id="3.40.50.720">
    <property type="entry name" value="NAD(P)-binding Rossmann-like Domain"/>
    <property type="match status" value="1"/>
</dbReference>